<keyword evidence="3" id="KW-0964">Secreted</keyword>
<feature type="domain" description="Inhibitor I9" evidence="12">
    <location>
        <begin position="37"/>
        <end position="115"/>
    </location>
</feature>
<feature type="domain" description="Subtilisin-like protease fibronectin type-III" evidence="13">
    <location>
        <begin position="639"/>
        <end position="735"/>
    </location>
</feature>
<dbReference type="OrthoDB" id="206201at2759"/>
<dbReference type="InterPro" id="IPR010259">
    <property type="entry name" value="S8pro/Inhibitor_I9"/>
</dbReference>
<dbReference type="Pfam" id="PF00082">
    <property type="entry name" value="Peptidase_S8"/>
    <property type="match status" value="1"/>
</dbReference>
<dbReference type="Pfam" id="PF05922">
    <property type="entry name" value="Inhibitor_I9"/>
    <property type="match status" value="1"/>
</dbReference>
<dbReference type="InterPro" id="IPR045051">
    <property type="entry name" value="SBT"/>
</dbReference>
<dbReference type="PANTHER" id="PTHR10795">
    <property type="entry name" value="PROPROTEIN CONVERTASE SUBTILISIN/KEXIN"/>
    <property type="match status" value="1"/>
</dbReference>
<evidence type="ECO:0000313" key="14">
    <source>
        <dbReference type="EMBL" id="KAF7816385.1"/>
    </source>
</evidence>
<dbReference type="InterPro" id="IPR015500">
    <property type="entry name" value="Peptidase_S8_subtilisin-rel"/>
</dbReference>
<dbReference type="InterPro" id="IPR000209">
    <property type="entry name" value="Peptidase_S8/S53_dom"/>
</dbReference>
<evidence type="ECO:0000313" key="15">
    <source>
        <dbReference type="Proteomes" id="UP000634136"/>
    </source>
</evidence>
<evidence type="ECO:0000256" key="3">
    <source>
        <dbReference type="ARBA" id="ARBA00022525"/>
    </source>
</evidence>
<dbReference type="InterPro" id="IPR041469">
    <property type="entry name" value="Subtilisin-like_FN3"/>
</dbReference>
<feature type="active site" description="Charge relay system" evidence="8 9">
    <location>
        <position position="205"/>
    </location>
</feature>
<dbReference type="CDD" id="cd02120">
    <property type="entry name" value="PA_subtilisin_like"/>
    <property type="match status" value="1"/>
</dbReference>
<feature type="chain" id="PRO_5032665263" evidence="10">
    <location>
        <begin position="32"/>
        <end position="739"/>
    </location>
</feature>
<comment type="caution">
    <text evidence="14">The sequence shown here is derived from an EMBL/GenBank/DDBJ whole genome shotgun (WGS) entry which is preliminary data.</text>
</comment>
<keyword evidence="4 9" id="KW-0645">Protease</keyword>
<keyword evidence="7 9" id="KW-0720">Serine protease</keyword>
<keyword evidence="15" id="KW-1185">Reference proteome</keyword>
<proteinExistence type="inferred from homology"/>
<comment type="similarity">
    <text evidence="2 9">Belongs to the peptidase S8 family.</text>
</comment>
<dbReference type="GO" id="GO:0005576">
    <property type="term" value="C:extracellular region"/>
    <property type="evidence" value="ECO:0007669"/>
    <property type="project" value="UniProtKB-SubCell"/>
</dbReference>
<evidence type="ECO:0000256" key="2">
    <source>
        <dbReference type="ARBA" id="ARBA00011073"/>
    </source>
</evidence>
<dbReference type="Gene3D" id="3.30.70.80">
    <property type="entry name" value="Peptidase S8 propeptide/proteinase inhibitor I9"/>
    <property type="match status" value="1"/>
</dbReference>
<organism evidence="14 15">
    <name type="scientific">Senna tora</name>
    <dbReference type="NCBI Taxonomy" id="362788"/>
    <lineage>
        <taxon>Eukaryota</taxon>
        <taxon>Viridiplantae</taxon>
        <taxon>Streptophyta</taxon>
        <taxon>Embryophyta</taxon>
        <taxon>Tracheophyta</taxon>
        <taxon>Spermatophyta</taxon>
        <taxon>Magnoliopsida</taxon>
        <taxon>eudicotyledons</taxon>
        <taxon>Gunneridae</taxon>
        <taxon>Pentapetalae</taxon>
        <taxon>rosids</taxon>
        <taxon>fabids</taxon>
        <taxon>Fabales</taxon>
        <taxon>Fabaceae</taxon>
        <taxon>Caesalpinioideae</taxon>
        <taxon>Cassia clade</taxon>
        <taxon>Senna</taxon>
    </lineage>
</organism>
<evidence type="ECO:0000259" key="13">
    <source>
        <dbReference type="Pfam" id="PF17766"/>
    </source>
</evidence>
<evidence type="ECO:0000256" key="9">
    <source>
        <dbReference type="PROSITE-ProRule" id="PRU01240"/>
    </source>
</evidence>
<dbReference type="AlphaFoldDB" id="A0A834T6T6"/>
<dbReference type="InterPro" id="IPR036852">
    <property type="entry name" value="Peptidase_S8/S53_dom_sf"/>
</dbReference>
<dbReference type="Proteomes" id="UP000634136">
    <property type="component" value="Unassembled WGS sequence"/>
</dbReference>
<evidence type="ECO:0000256" key="8">
    <source>
        <dbReference type="PIRSR" id="PIRSR615500-1"/>
    </source>
</evidence>
<evidence type="ECO:0000256" key="5">
    <source>
        <dbReference type="ARBA" id="ARBA00022729"/>
    </source>
</evidence>
<dbReference type="FunFam" id="3.40.50.200:FF:000006">
    <property type="entry name" value="Subtilisin-like protease SBT1.5"/>
    <property type="match status" value="1"/>
</dbReference>
<feature type="active site" description="Charge relay system" evidence="8 9">
    <location>
        <position position="533"/>
    </location>
</feature>
<dbReference type="InterPro" id="IPR037045">
    <property type="entry name" value="S8pro/Inhibitor_I9_sf"/>
</dbReference>
<dbReference type="GO" id="GO:0009609">
    <property type="term" value="P:response to symbiotic bacterium"/>
    <property type="evidence" value="ECO:0007669"/>
    <property type="project" value="UniProtKB-ARBA"/>
</dbReference>
<name>A0A834T6T6_9FABA</name>
<dbReference type="PROSITE" id="PS00138">
    <property type="entry name" value="SUBTILASE_SER"/>
    <property type="match status" value="1"/>
</dbReference>
<dbReference type="Pfam" id="PF17766">
    <property type="entry name" value="fn3_6"/>
    <property type="match status" value="1"/>
</dbReference>
<evidence type="ECO:0000256" key="7">
    <source>
        <dbReference type="ARBA" id="ARBA00022825"/>
    </source>
</evidence>
<feature type="signal peptide" evidence="10">
    <location>
        <begin position="1"/>
        <end position="31"/>
    </location>
</feature>
<evidence type="ECO:0000256" key="6">
    <source>
        <dbReference type="ARBA" id="ARBA00022801"/>
    </source>
</evidence>
<dbReference type="InterPro" id="IPR023828">
    <property type="entry name" value="Peptidase_S8_Ser-AS"/>
</dbReference>
<protein>
    <submittedName>
        <fullName evidence="14">Cucumisin-like</fullName>
    </submittedName>
</protein>
<dbReference type="CDD" id="cd04852">
    <property type="entry name" value="Peptidases_S8_3"/>
    <property type="match status" value="1"/>
</dbReference>
<dbReference type="PRINTS" id="PR00723">
    <property type="entry name" value="SUBTILISIN"/>
</dbReference>
<dbReference type="EMBL" id="JAAIUW010000009">
    <property type="protein sequence ID" value="KAF7816385.1"/>
    <property type="molecule type" value="Genomic_DNA"/>
</dbReference>
<accession>A0A834T6T6</accession>
<dbReference type="GO" id="GO:0004252">
    <property type="term" value="F:serine-type endopeptidase activity"/>
    <property type="evidence" value="ECO:0007669"/>
    <property type="project" value="UniProtKB-UniRule"/>
</dbReference>
<comment type="subcellular location">
    <subcellularLocation>
        <location evidence="1">Secreted</location>
    </subcellularLocation>
</comment>
<feature type="active site" description="Charge relay system" evidence="8 9">
    <location>
        <position position="144"/>
    </location>
</feature>
<keyword evidence="5 10" id="KW-0732">Signal</keyword>
<gene>
    <name evidence="14" type="ORF">G2W53_030354</name>
</gene>
<evidence type="ECO:0000256" key="4">
    <source>
        <dbReference type="ARBA" id="ARBA00022670"/>
    </source>
</evidence>
<dbReference type="SUPFAM" id="SSF52743">
    <property type="entry name" value="Subtilisin-like"/>
    <property type="match status" value="1"/>
</dbReference>
<dbReference type="Gene3D" id="2.60.40.2310">
    <property type="match status" value="1"/>
</dbReference>
<sequence>MAGTMASLSCSWILILTFTLMGMLLNTHVDAQDNRKTYIVYMGNHDQSGDAPKSVLHMSMLQKAIGRERAAGALLHSFKRSINGFVVNINEEEVEKIAAMEGVVSVFLNGKKQLHTTRSWDFVGFPQQVNRATAESDIIIGVLDSGIWPESSSFNASGFGPPPTKWKGACYNITCNNKIIGAKYYRSSKIFGKDDIISPVDSDGHGTHTASTVAGGLVNSASLYGLGMGTARGGVPSARIAVYKICWSDGCHDADILAAFDDAIADGVDIISLSVGDDTPRHYFNDSIAIGAFHAMRYGILTSNSAGNSGPNLATITNFSPWSLSVAASTIDRKFLTKVQLGNNLVFEGVTINTFDLNSNQYPIVYGGDVPNILKGYNRSISRICLEDSLDQNLVKGKIVLCDGFVGAKKVGFASGAAGIVMHSDGAKDTGYSFALPASYIYTQDADNIYGYMTSTKNPTATILKSTDDNNTFAPFVASFSSRGPNPVTLDILKPDIAAPGVDIVAAWSPNAPPSGVKGDNRQVQYNIISGTSMACPHATGLAAYIKSFHPTWSPAAIKSAIMTTATPMRSDLNPDAEFAYGAGHINPIKAVNPGLVYDASESDYVNFLCGQSYSTRLLQIVTGDNSSCVGVTDGNVWDLNYPSFAVSTTSAVSFARVFTRTVTNVGSPKSLYKATVAAPTGLEVQVIPPTLSFNSIGQKLSFKVSVSGSIGSTIASASLVWDDGSYQVRSPITVFLVQ</sequence>
<dbReference type="Gene3D" id="3.50.30.30">
    <property type="match status" value="1"/>
</dbReference>
<reference evidence="14" key="1">
    <citation type="submission" date="2020-09" db="EMBL/GenBank/DDBJ databases">
        <title>Genome-Enabled Discovery of Anthraquinone Biosynthesis in Senna tora.</title>
        <authorList>
            <person name="Kang S.-H."/>
            <person name="Pandey R.P."/>
            <person name="Lee C.-M."/>
            <person name="Sim J.-S."/>
            <person name="Jeong J.-T."/>
            <person name="Choi B.-S."/>
            <person name="Jung M."/>
            <person name="Ginzburg D."/>
            <person name="Zhao K."/>
            <person name="Won S.Y."/>
            <person name="Oh T.-J."/>
            <person name="Yu Y."/>
            <person name="Kim N.-H."/>
            <person name="Lee O.R."/>
            <person name="Lee T.-H."/>
            <person name="Bashyal P."/>
            <person name="Kim T.-S."/>
            <person name="Lee W.-H."/>
            <person name="Kawkins C."/>
            <person name="Kim C.-K."/>
            <person name="Kim J.S."/>
            <person name="Ahn B.O."/>
            <person name="Rhee S.Y."/>
            <person name="Sohng J.K."/>
        </authorList>
    </citation>
    <scope>NUCLEOTIDE SEQUENCE</scope>
    <source>
        <tissue evidence="14">Leaf</tissue>
    </source>
</reference>
<evidence type="ECO:0000259" key="11">
    <source>
        <dbReference type="Pfam" id="PF00082"/>
    </source>
</evidence>
<evidence type="ECO:0000256" key="1">
    <source>
        <dbReference type="ARBA" id="ARBA00004613"/>
    </source>
</evidence>
<evidence type="ECO:0000259" key="12">
    <source>
        <dbReference type="Pfam" id="PF05922"/>
    </source>
</evidence>
<dbReference type="InterPro" id="IPR034197">
    <property type="entry name" value="Peptidases_S8_3"/>
</dbReference>
<dbReference type="Gene3D" id="3.40.50.200">
    <property type="entry name" value="Peptidase S8/S53 domain"/>
    <property type="match status" value="1"/>
</dbReference>
<dbReference type="PROSITE" id="PS51892">
    <property type="entry name" value="SUBTILASE"/>
    <property type="match status" value="1"/>
</dbReference>
<keyword evidence="6 9" id="KW-0378">Hydrolase</keyword>
<dbReference type="GO" id="GO:0006508">
    <property type="term" value="P:proteolysis"/>
    <property type="evidence" value="ECO:0007669"/>
    <property type="project" value="UniProtKB-KW"/>
</dbReference>
<feature type="domain" description="Peptidase S8/S53" evidence="11">
    <location>
        <begin position="136"/>
        <end position="582"/>
    </location>
</feature>
<evidence type="ECO:0000256" key="10">
    <source>
        <dbReference type="SAM" id="SignalP"/>
    </source>
</evidence>